<proteinExistence type="inferred from homology"/>
<comment type="subunit">
    <text evidence="7">The complex is probably composed of two ATP-binding proteins, two transmembrane proteins and a solute-binding protein.</text>
</comment>
<evidence type="ECO:0000313" key="9">
    <source>
        <dbReference type="EMBL" id="ACI59529.1"/>
    </source>
</evidence>
<dbReference type="GO" id="GO:0015418">
    <property type="term" value="F:ABC-type quaternary ammonium compound transporting activity"/>
    <property type="evidence" value="ECO:0007669"/>
    <property type="project" value="UniProtKB-EC"/>
</dbReference>
<evidence type="ECO:0000256" key="5">
    <source>
        <dbReference type="ARBA" id="ARBA00051811"/>
    </source>
</evidence>
<dbReference type="PANTHER" id="PTHR43869:SF1">
    <property type="entry name" value="GLYCINE BETAINE_PROLINE BETAINE TRANSPORT SYSTEM ATP-BINDING PROTEIN PROV"/>
    <property type="match status" value="1"/>
</dbReference>
<dbReference type="GO" id="GO:0005524">
    <property type="term" value="F:ATP binding"/>
    <property type="evidence" value="ECO:0007669"/>
    <property type="project" value="UniProtKB-UniRule"/>
</dbReference>
<evidence type="ECO:0000256" key="3">
    <source>
        <dbReference type="ARBA" id="ARBA00022741"/>
    </source>
</evidence>
<dbReference type="PROSITE" id="PS00211">
    <property type="entry name" value="ABC_TRANSPORTER_1"/>
    <property type="match status" value="1"/>
</dbReference>
<geneLocation type="plasmid" evidence="9 10">
    <name>pRLG203</name>
</geneLocation>
<comment type="catalytic activity">
    <reaction evidence="5">
        <text>a quaternary ammonium(out) + ATP + H2O = a quaternary ammonium(in) + ADP + phosphate + H(+)</text>
        <dbReference type="Rhea" id="RHEA:11036"/>
        <dbReference type="ChEBI" id="CHEBI:15377"/>
        <dbReference type="ChEBI" id="CHEBI:15378"/>
        <dbReference type="ChEBI" id="CHEBI:30616"/>
        <dbReference type="ChEBI" id="CHEBI:35267"/>
        <dbReference type="ChEBI" id="CHEBI:43474"/>
        <dbReference type="ChEBI" id="CHEBI:456216"/>
        <dbReference type="EC" id="7.6.2.9"/>
    </reaction>
    <physiologicalReaction direction="left-to-right" evidence="5">
        <dbReference type="Rhea" id="RHEA:11037"/>
    </physiologicalReaction>
</comment>
<dbReference type="Pfam" id="PF00005">
    <property type="entry name" value="ABC_tran"/>
    <property type="match status" value="1"/>
</dbReference>
<evidence type="ECO:0000256" key="1">
    <source>
        <dbReference type="ARBA" id="ARBA00005417"/>
    </source>
</evidence>
<dbReference type="CDD" id="cd03294">
    <property type="entry name" value="ABC_Pro_Gly_Betaine"/>
    <property type="match status" value="1"/>
</dbReference>
<dbReference type="NCBIfam" id="TIGR01186">
    <property type="entry name" value="proV"/>
    <property type="match status" value="1"/>
</dbReference>
<dbReference type="FunFam" id="3.40.50.300:FF:000201">
    <property type="entry name" value="Glycine betaine/L-proline ABC transporter ATP-binding protein"/>
    <property type="match status" value="1"/>
</dbReference>
<name>A0ABF7QZB4_RHILW</name>
<dbReference type="GO" id="GO:0006865">
    <property type="term" value="P:amino acid transport"/>
    <property type="evidence" value="ECO:0007669"/>
    <property type="project" value="UniProtKB-UniRule"/>
</dbReference>
<dbReference type="Gene3D" id="3.40.50.300">
    <property type="entry name" value="P-loop containing nucleotide triphosphate hydrolases"/>
    <property type="match status" value="1"/>
</dbReference>
<dbReference type="PROSITE" id="PS50893">
    <property type="entry name" value="ABC_TRANSPORTER_2"/>
    <property type="match status" value="1"/>
</dbReference>
<dbReference type="SMART" id="SM00382">
    <property type="entry name" value="AAA"/>
    <property type="match status" value="1"/>
</dbReference>
<sequence length="339" mass="37478">MTEYQVECRNLWKIYGAQVQAATKAVRAEELTKTEVRDRFGCVVGVRDASFSIKRGEIFCIMGLSGSGKSTVIRHINRLIEPTSGEVYVSGRRVDTMDEQALRNLRSETMGMVFQHMALWPHRNLADNVAYGLECRSVPRKARLEAAERALASMGLQGWSNHYPDQLSGGMQQRVGIARALAADPAILLMDEPFSALDPLIRRQLQDQFLELSSQLQKTTIFVTHDLDEATRMGHRMAIMNDGVIVQIGTPEEVVLNPADDYVREFVKGISKANLVRARTIMSAMVAPYVSERSVAENCELGALLDEFVEDQSPVTVIDGAGNPVGQITINAALKALRG</sequence>
<evidence type="ECO:0000313" key="10">
    <source>
        <dbReference type="Proteomes" id="UP000008330"/>
    </source>
</evidence>
<dbReference type="PANTHER" id="PTHR43869">
    <property type="entry name" value="GLYCINE BETAINE/PROLINE BETAINE TRANSPORT SYSTEM ATP-BINDING PROTEIN PROV"/>
    <property type="match status" value="1"/>
</dbReference>
<comment type="similarity">
    <text evidence="1 7">Belongs to the ABC transporter superfamily.</text>
</comment>
<evidence type="ECO:0000256" key="6">
    <source>
        <dbReference type="ARBA" id="ARBA00061968"/>
    </source>
</evidence>
<dbReference type="GO" id="GO:0005886">
    <property type="term" value="C:plasma membrane"/>
    <property type="evidence" value="ECO:0007669"/>
    <property type="project" value="UniProtKB-SubCell"/>
</dbReference>
<keyword evidence="10" id="KW-1185">Reference proteome</keyword>
<keyword evidence="3 7" id="KW-0547">Nucleotide-binding</keyword>
<dbReference type="RefSeq" id="WP_012559796.1">
    <property type="nucleotide sequence ID" value="NC_011370.1"/>
</dbReference>
<dbReference type="InterPro" id="IPR003593">
    <property type="entry name" value="AAA+_ATPase"/>
</dbReference>
<evidence type="ECO:0000256" key="2">
    <source>
        <dbReference type="ARBA" id="ARBA00022448"/>
    </source>
</evidence>
<dbReference type="Proteomes" id="UP000008330">
    <property type="component" value="Plasmid pRLG203"/>
</dbReference>
<evidence type="ECO:0000256" key="7">
    <source>
        <dbReference type="RuleBase" id="RU369116"/>
    </source>
</evidence>
<dbReference type="InterPro" id="IPR005892">
    <property type="entry name" value="Gly-betaine_transp_ATP-bd"/>
</dbReference>
<comment type="subunit">
    <text evidence="6">The complex is probably composed of two ATP-binding proteins (TmoW), two transmembrane proteins (TmoV) and a solute-binding protein (TmoX).</text>
</comment>
<dbReference type="KEGG" id="rlt:Rleg2_6147"/>
<dbReference type="AlphaFoldDB" id="A0ABF7QZB4"/>
<dbReference type="InterPro" id="IPR027417">
    <property type="entry name" value="P-loop_NTPase"/>
</dbReference>
<dbReference type="InterPro" id="IPR003439">
    <property type="entry name" value="ABC_transporter-like_ATP-bd"/>
</dbReference>
<dbReference type="InterPro" id="IPR017871">
    <property type="entry name" value="ABC_transporter-like_CS"/>
</dbReference>
<accession>A0ABF7QZB4</accession>
<keyword evidence="2 7" id="KW-0813">Transport</keyword>
<protein>
    <recommendedName>
        <fullName evidence="7">Quaternary amine transport ATP-binding protein</fullName>
        <ecNumber evidence="7">7.6.2.9</ecNumber>
    </recommendedName>
</protein>
<keyword evidence="7" id="KW-1003">Cell membrane</keyword>
<dbReference type="EMBL" id="CP001195">
    <property type="protein sequence ID" value="ACI59529.1"/>
    <property type="molecule type" value="Genomic_DNA"/>
</dbReference>
<evidence type="ECO:0000259" key="8">
    <source>
        <dbReference type="PROSITE" id="PS50893"/>
    </source>
</evidence>
<dbReference type="SUPFAM" id="SSF52540">
    <property type="entry name" value="P-loop containing nucleoside triphosphate hydrolases"/>
    <property type="match status" value="1"/>
</dbReference>
<dbReference type="GO" id="GO:0016887">
    <property type="term" value="F:ATP hydrolysis activity"/>
    <property type="evidence" value="ECO:0007669"/>
    <property type="project" value="UniProtKB-UniRule"/>
</dbReference>
<keyword evidence="4 7" id="KW-0067">ATP-binding</keyword>
<feature type="domain" description="ABC transporter" evidence="8">
    <location>
        <begin position="26"/>
        <end position="267"/>
    </location>
</feature>
<evidence type="ECO:0000256" key="4">
    <source>
        <dbReference type="ARBA" id="ARBA00022840"/>
    </source>
</evidence>
<comment type="subcellular location">
    <subcellularLocation>
        <location evidence="7">Cell inner membrane</location>
        <topology evidence="7">Peripheral membrane protein</topology>
    </subcellularLocation>
</comment>
<gene>
    <name evidence="9" type="ordered locus">Rleg2_6147</name>
</gene>
<keyword evidence="7" id="KW-0997">Cell inner membrane</keyword>
<reference evidence="9 10" key="1">
    <citation type="journal article" date="2010" name="Stand. Genomic Sci.">
        <title>Complete genome sequence of Rhizobium leguminosarum bv trifolii strain WSM2304, an effective microsymbiont of the South American clover Trifolium polymorphum.</title>
        <authorList>
            <person name="Reeve W."/>
            <person name="O'Hara G."/>
            <person name="Chain P."/>
            <person name="Ardley J."/>
            <person name="Brau L."/>
            <person name="Nandesena K."/>
            <person name="Tiwari R."/>
            <person name="Malfatti S."/>
            <person name="Kiss H."/>
            <person name="Lapidus A."/>
            <person name="Copeland A."/>
            <person name="Nolan M."/>
            <person name="Land M."/>
            <person name="Ivanova N."/>
            <person name="Mavromatis K."/>
            <person name="Markowitz V."/>
            <person name="Kyrpides N."/>
            <person name="Melino V."/>
            <person name="Denton M."/>
            <person name="Yates R."/>
            <person name="Howieson J."/>
        </authorList>
    </citation>
    <scope>NUCLEOTIDE SEQUENCE [LARGE SCALE GENOMIC DNA]</scope>
    <source>
        <strain evidence="9 10">WSM2304</strain>
    </source>
</reference>
<keyword evidence="9" id="KW-0614">Plasmid</keyword>
<dbReference type="InterPro" id="IPR051921">
    <property type="entry name" value="ABC_osmolyte_uptake_ATP-bind"/>
</dbReference>
<dbReference type="GO" id="GO:0006970">
    <property type="term" value="P:response to osmotic stress"/>
    <property type="evidence" value="ECO:0007669"/>
    <property type="project" value="UniProtKB-ARBA"/>
</dbReference>
<dbReference type="EC" id="7.6.2.9" evidence="7"/>
<organism evidence="9 10">
    <name type="scientific">Rhizobium leguminosarum bv. trifolii (strain WSM2304)</name>
    <dbReference type="NCBI Taxonomy" id="395492"/>
    <lineage>
        <taxon>Bacteria</taxon>
        <taxon>Pseudomonadati</taxon>
        <taxon>Pseudomonadota</taxon>
        <taxon>Alphaproteobacteria</taxon>
        <taxon>Hyphomicrobiales</taxon>
        <taxon>Rhizobiaceae</taxon>
        <taxon>Rhizobium/Agrobacterium group</taxon>
        <taxon>Rhizobium</taxon>
    </lineage>
</organism>
<keyword evidence="7" id="KW-0472">Membrane</keyword>